<name>A0A401P2L7_SCYTO</name>
<protein>
    <submittedName>
        <fullName evidence="1">Uncharacterized protein</fullName>
    </submittedName>
</protein>
<accession>A0A401P2L7</accession>
<evidence type="ECO:0000313" key="2">
    <source>
        <dbReference type="Proteomes" id="UP000288216"/>
    </source>
</evidence>
<sequence length="67" mass="7381">MLSKPVLLSQEAINMYKASEQASSEYAEFVATEKGAKTGNEVNTIDVMSQYSISAECYFTDDITSIM</sequence>
<dbReference type="Proteomes" id="UP000288216">
    <property type="component" value="Unassembled WGS sequence"/>
</dbReference>
<dbReference type="AlphaFoldDB" id="A0A401P2L7"/>
<dbReference type="EMBL" id="BFAA01007101">
    <property type="protein sequence ID" value="GCB67385.1"/>
    <property type="molecule type" value="Genomic_DNA"/>
</dbReference>
<reference evidence="1 2" key="1">
    <citation type="journal article" date="2018" name="Nat. Ecol. Evol.">
        <title>Shark genomes provide insights into elasmobranch evolution and the origin of vertebrates.</title>
        <authorList>
            <person name="Hara Y"/>
            <person name="Yamaguchi K"/>
            <person name="Onimaru K"/>
            <person name="Kadota M"/>
            <person name="Koyanagi M"/>
            <person name="Keeley SD"/>
            <person name="Tatsumi K"/>
            <person name="Tanaka K"/>
            <person name="Motone F"/>
            <person name="Kageyama Y"/>
            <person name="Nozu R"/>
            <person name="Adachi N"/>
            <person name="Nishimura O"/>
            <person name="Nakagawa R"/>
            <person name="Tanegashima C"/>
            <person name="Kiyatake I"/>
            <person name="Matsumoto R"/>
            <person name="Murakumo K"/>
            <person name="Nishida K"/>
            <person name="Terakita A"/>
            <person name="Kuratani S"/>
            <person name="Sato K"/>
            <person name="Hyodo S Kuraku.S."/>
        </authorList>
    </citation>
    <scope>NUCLEOTIDE SEQUENCE [LARGE SCALE GENOMIC DNA]</scope>
</reference>
<comment type="caution">
    <text evidence="1">The sequence shown here is derived from an EMBL/GenBank/DDBJ whole genome shotgun (WGS) entry which is preliminary data.</text>
</comment>
<feature type="non-terminal residue" evidence="1">
    <location>
        <position position="67"/>
    </location>
</feature>
<organism evidence="1 2">
    <name type="scientific">Scyliorhinus torazame</name>
    <name type="common">Cloudy catshark</name>
    <name type="synonym">Catulus torazame</name>
    <dbReference type="NCBI Taxonomy" id="75743"/>
    <lineage>
        <taxon>Eukaryota</taxon>
        <taxon>Metazoa</taxon>
        <taxon>Chordata</taxon>
        <taxon>Craniata</taxon>
        <taxon>Vertebrata</taxon>
        <taxon>Chondrichthyes</taxon>
        <taxon>Elasmobranchii</taxon>
        <taxon>Galeomorphii</taxon>
        <taxon>Galeoidea</taxon>
        <taxon>Carcharhiniformes</taxon>
        <taxon>Scyliorhinidae</taxon>
        <taxon>Scyliorhinus</taxon>
    </lineage>
</organism>
<keyword evidence="2" id="KW-1185">Reference proteome</keyword>
<gene>
    <name evidence="1" type="ORF">scyTo_0013696</name>
</gene>
<proteinExistence type="predicted"/>
<evidence type="ECO:0000313" key="1">
    <source>
        <dbReference type="EMBL" id="GCB67385.1"/>
    </source>
</evidence>